<dbReference type="SUPFAM" id="SSF56645">
    <property type="entry name" value="Acyl-CoA dehydrogenase NM domain-like"/>
    <property type="match status" value="1"/>
</dbReference>
<proteinExistence type="inferred from homology"/>
<evidence type="ECO:0000313" key="13">
    <source>
        <dbReference type="Proteomes" id="UP000662857"/>
    </source>
</evidence>
<dbReference type="Gene3D" id="1.10.540.10">
    <property type="entry name" value="Acyl-CoA dehydrogenase/oxidase, N-terminal domain"/>
    <property type="match status" value="1"/>
</dbReference>
<dbReference type="InterPro" id="IPR013786">
    <property type="entry name" value="AcylCoA_DH/ox_N"/>
</dbReference>
<name>A0A895YII6_9ACTN</name>
<evidence type="ECO:0000256" key="3">
    <source>
        <dbReference type="ARBA" id="ARBA00022630"/>
    </source>
</evidence>
<dbReference type="FunFam" id="1.10.540.10:FF:000001">
    <property type="entry name" value="Very long-chain-specific acyl-CoA dehydrogenase, mitochondrial"/>
    <property type="match status" value="1"/>
</dbReference>
<dbReference type="PANTHER" id="PTHR43884:SF9">
    <property type="entry name" value="COMPLEX I ASSEMBLY FACTOR ACAD9, MITOCHONDRIAL"/>
    <property type="match status" value="1"/>
</dbReference>
<keyword evidence="5 7" id="KW-0560">Oxidoreductase</keyword>
<dbReference type="SUPFAM" id="SSF47203">
    <property type="entry name" value="Acyl-CoA dehydrogenase C-terminal domain-like"/>
    <property type="match status" value="1"/>
</dbReference>
<dbReference type="FunFam" id="1.20.140.10:FF:000019">
    <property type="entry name" value="Acyl-CoA dehydrogenase"/>
    <property type="match status" value="1"/>
</dbReference>
<evidence type="ECO:0000256" key="8">
    <source>
        <dbReference type="SAM" id="MobiDB-lite"/>
    </source>
</evidence>
<reference evidence="12" key="1">
    <citation type="submission" date="2021-02" db="EMBL/GenBank/DDBJ databases">
        <title>Natrosporangium hydrolyticum gen. nov., sp. nov, a haloalkaliphilic actinobacterium from a soda solonchak soil.</title>
        <authorList>
            <person name="Sorokin D.Y."/>
            <person name="Khijniak T.V."/>
            <person name="Zakharycheva A.P."/>
            <person name="Boueva O.V."/>
            <person name="Ariskina E.V."/>
            <person name="Hahnke R.L."/>
            <person name="Bunk B."/>
            <person name="Sproer C."/>
            <person name="Schumann P."/>
            <person name="Evtushenko L.I."/>
            <person name="Kublanov I.V."/>
        </authorList>
    </citation>
    <scope>NUCLEOTIDE SEQUENCE</scope>
    <source>
        <strain evidence="12">DSM 106523</strain>
    </source>
</reference>
<comment type="similarity">
    <text evidence="2 7">Belongs to the acyl-CoA dehydrogenase family.</text>
</comment>
<comment type="catalytic activity">
    <reaction evidence="6">
        <text>a 2,3-saturated acyl-CoA + A = a 2,3-dehydroacyl-CoA + AH2</text>
        <dbReference type="Rhea" id="RHEA:48608"/>
        <dbReference type="ChEBI" id="CHEBI:13193"/>
        <dbReference type="ChEBI" id="CHEBI:17499"/>
        <dbReference type="ChEBI" id="CHEBI:60015"/>
        <dbReference type="ChEBI" id="CHEBI:65111"/>
    </reaction>
</comment>
<organism evidence="12 13">
    <name type="scientific">Natronosporangium hydrolyticum</name>
    <dbReference type="NCBI Taxonomy" id="2811111"/>
    <lineage>
        <taxon>Bacteria</taxon>
        <taxon>Bacillati</taxon>
        <taxon>Actinomycetota</taxon>
        <taxon>Actinomycetes</taxon>
        <taxon>Micromonosporales</taxon>
        <taxon>Micromonosporaceae</taxon>
        <taxon>Natronosporangium</taxon>
    </lineage>
</organism>
<keyword evidence="3 7" id="KW-0285">Flavoprotein</keyword>
<evidence type="ECO:0000256" key="7">
    <source>
        <dbReference type="RuleBase" id="RU362125"/>
    </source>
</evidence>
<dbReference type="Gene3D" id="1.20.140.10">
    <property type="entry name" value="Butyryl-CoA Dehydrogenase, subunit A, domain 3"/>
    <property type="match status" value="2"/>
</dbReference>
<keyword evidence="13" id="KW-1185">Reference proteome</keyword>
<dbReference type="PANTHER" id="PTHR43884">
    <property type="entry name" value="ACYL-COA DEHYDROGENASE"/>
    <property type="match status" value="1"/>
</dbReference>
<dbReference type="KEGG" id="nhy:JQS43_16300"/>
<keyword evidence="4 7" id="KW-0274">FAD</keyword>
<evidence type="ECO:0000256" key="1">
    <source>
        <dbReference type="ARBA" id="ARBA00001974"/>
    </source>
</evidence>
<feature type="domain" description="Acyl-CoA oxidase/dehydrogenase middle" evidence="10">
    <location>
        <begin position="194"/>
        <end position="292"/>
    </location>
</feature>
<dbReference type="GO" id="GO:0003995">
    <property type="term" value="F:acyl-CoA dehydrogenase activity"/>
    <property type="evidence" value="ECO:0007669"/>
    <property type="project" value="TreeGrafter"/>
</dbReference>
<evidence type="ECO:0000259" key="9">
    <source>
        <dbReference type="Pfam" id="PF00441"/>
    </source>
</evidence>
<evidence type="ECO:0000256" key="4">
    <source>
        <dbReference type="ARBA" id="ARBA00022827"/>
    </source>
</evidence>
<dbReference type="AlphaFoldDB" id="A0A895YII6"/>
<evidence type="ECO:0000259" key="10">
    <source>
        <dbReference type="Pfam" id="PF02770"/>
    </source>
</evidence>
<evidence type="ECO:0000313" key="12">
    <source>
        <dbReference type="EMBL" id="QSB17371.1"/>
    </source>
</evidence>
<dbReference type="InterPro" id="IPR009075">
    <property type="entry name" value="AcylCo_DH/oxidase_C"/>
</dbReference>
<dbReference type="Proteomes" id="UP000662857">
    <property type="component" value="Chromosome"/>
</dbReference>
<dbReference type="GO" id="GO:0050660">
    <property type="term" value="F:flavin adenine dinucleotide binding"/>
    <property type="evidence" value="ECO:0007669"/>
    <property type="project" value="InterPro"/>
</dbReference>
<feature type="domain" description="Acyl-CoA dehydrogenase/oxidase C-terminal" evidence="9">
    <location>
        <begin position="304"/>
        <end position="462"/>
    </location>
</feature>
<dbReference type="Pfam" id="PF02771">
    <property type="entry name" value="Acyl-CoA_dh_N"/>
    <property type="match status" value="1"/>
</dbReference>
<dbReference type="Pfam" id="PF02770">
    <property type="entry name" value="Acyl-CoA_dh_M"/>
    <property type="match status" value="1"/>
</dbReference>
<dbReference type="InterPro" id="IPR046373">
    <property type="entry name" value="Acyl-CoA_Oxase/DH_mid-dom_sf"/>
</dbReference>
<dbReference type="InterPro" id="IPR006091">
    <property type="entry name" value="Acyl-CoA_Oxase/DH_mid-dom"/>
</dbReference>
<dbReference type="InterPro" id="IPR009100">
    <property type="entry name" value="AcylCoA_DH/oxidase_NM_dom_sf"/>
</dbReference>
<dbReference type="Pfam" id="PF00441">
    <property type="entry name" value="Acyl-CoA_dh_1"/>
    <property type="match status" value="1"/>
</dbReference>
<dbReference type="InterPro" id="IPR036250">
    <property type="entry name" value="AcylCo_DH-like_C"/>
</dbReference>
<evidence type="ECO:0000256" key="6">
    <source>
        <dbReference type="ARBA" id="ARBA00052546"/>
    </source>
</evidence>
<evidence type="ECO:0000256" key="5">
    <source>
        <dbReference type="ARBA" id="ARBA00023002"/>
    </source>
</evidence>
<evidence type="ECO:0000259" key="11">
    <source>
        <dbReference type="Pfam" id="PF02771"/>
    </source>
</evidence>
<dbReference type="EMBL" id="CP070499">
    <property type="protein sequence ID" value="QSB17371.1"/>
    <property type="molecule type" value="Genomic_DNA"/>
</dbReference>
<feature type="region of interest" description="Disordered" evidence="8">
    <location>
        <begin position="1"/>
        <end position="48"/>
    </location>
</feature>
<accession>A0A895YII6</accession>
<dbReference type="InterPro" id="IPR037069">
    <property type="entry name" value="AcylCoA_DH/ox_N_sf"/>
</dbReference>
<feature type="domain" description="Acyl-CoA dehydrogenase/oxidase N-terminal" evidence="11">
    <location>
        <begin position="84"/>
        <end position="191"/>
    </location>
</feature>
<evidence type="ECO:0000256" key="2">
    <source>
        <dbReference type="ARBA" id="ARBA00009347"/>
    </source>
</evidence>
<protein>
    <submittedName>
        <fullName evidence="12">Acyl-CoA dehydrogenase family protein</fullName>
    </submittedName>
</protein>
<dbReference type="Gene3D" id="2.40.110.10">
    <property type="entry name" value="Butyryl-CoA Dehydrogenase, subunit A, domain 2"/>
    <property type="match status" value="1"/>
</dbReference>
<comment type="cofactor">
    <cofactor evidence="1 7">
        <name>FAD</name>
        <dbReference type="ChEBI" id="CHEBI:57692"/>
    </cofactor>
</comment>
<sequence length="671" mass="72508">MVTTTQRTPETEAPKPAAGQGAGAAGASGPAQVSEAQARAVAESARETTWRRPSFGKELFSGRLRLDLLHPWPTEDPAAAERYETFAGRLHEFLTTQVDGAQIERDAQIPDQVFQGLAELGAFGMKIDEKYGGVGLSHLHYARALTLVGSANPAVGALLSAHQSIGVPQPLKLFGTDEQRQTFLPRLAAGEVSAFLLTEPDVGSDPARLSTTAQPLPDGSGYLLNGVKLWATNGTVATLLVVMAQVPPGEGNRGGISAFVVEGDAAGITVERRNAFMGLRGLENSVTRFHDVFVPKENLIGGEGQGLRIALTTLNTGRLSLPAHCVGAGKYSLAVARQWAQERVQWGRPVAEHEAIGKKLAFIAASTYGMSAMLDLSCLLADDDHNDIRIEAALVKLYSSELAWQVGDELVQVRGGRGYETADSLAARGERPIATEQLLRDLRINRIFEGSTEIMHLLIAREAVDVHLSVAGDLIDPKAGLGRKARAAGRAALFYARWLPGLLVGRGQLPGGYAEFGPLARHLRWAERRSRRLARATFRGMARWQGRLERKQAFLARLVEIGAELYAVTAACVRARAERETRPESTALADTFCWQARRRTDAHFAALWRNTDASDRELARAVTEGRFEFLEAGILPPAGDGAWVAGWEPGEAVVDDLRRRPLPAAADRASD</sequence>
<gene>
    <name evidence="12" type="ORF">JQS43_16300</name>
</gene>